<feature type="region of interest" description="Disordered" evidence="6">
    <location>
        <begin position="360"/>
        <end position="440"/>
    </location>
</feature>
<dbReference type="PROSITE" id="PS50011">
    <property type="entry name" value="PROTEIN_KINASE_DOM"/>
    <property type="match status" value="1"/>
</dbReference>
<dbReference type="GO" id="GO:0005524">
    <property type="term" value="F:ATP binding"/>
    <property type="evidence" value="ECO:0007669"/>
    <property type="project" value="UniProtKB-KW"/>
</dbReference>
<accession>A0AAN6TVD1</accession>
<keyword evidence="3 8" id="KW-0418">Kinase</keyword>
<dbReference type="GeneID" id="87822600"/>
<feature type="region of interest" description="Disordered" evidence="6">
    <location>
        <begin position="168"/>
        <end position="199"/>
    </location>
</feature>
<gene>
    <name evidence="8" type="ORF">N657DRAFT_126103</name>
</gene>
<feature type="compositionally biased region" description="Low complexity" evidence="6">
    <location>
        <begin position="389"/>
        <end position="400"/>
    </location>
</feature>
<dbReference type="PANTHER" id="PTHR11042:SF196">
    <property type="entry name" value="MITOSIS INHIBITOR PROTEIN KINASE SWE1"/>
    <property type="match status" value="1"/>
</dbReference>
<feature type="compositionally biased region" description="Polar residues" evidence="6">
    <location>
        <begin position="304"/>
        <end position="323"/>
    </location>
</feature>
<dbReference type="FunFam" id="1.10.510.10:FF:000536">
    <property type="entry name" value="Cyclin-dependent kinase WEE1"/>
    <property type="match status" value="1"/>
</dbReference>
<dbReference type="PANTHER" id="PTHR11042">
    <property type="entry name" value="EUKARYOTIC TRANSLATION INITIATION FACTOR 2-ALPHA KINASE EIF2-ALPHA KINASE -RELATED"/>
    <property type="match status" value="1"/>
</dbReference>
<dbReference type="FunFam" id="3.30.200.20:FF:000611">
    <property type="entry name" value="Protein kinase, putative"/>
    <property type="match status" value="1"/>
</dbReference>
<reference evidence="8" key="1">
    <citation type="journal article" date="2023" name="Mol. Phylogenet. Evol.">
        <title>Genome-scale phylogeny and comparative genomics of the fungal order Sordariales.</title>
        <authorList>
            <person name="Hensen N."/>
            <person name="Bonometti L."/>
            <person name="Westerberg I."/>
            <person name="Brannstrom I.O."/>
            <person name="Guillou S."/>
            <person name="Cros-Aarteil S."/>
            <person name="Calhoun S."/>
            <person name="Haridas S."/>
            <person name="Kuo A."/>
            <person name="Mondo S."/>
            <person name="Pangilinan J."/>
            <person name="Riley R."/>
            <person name="LaButti K."/>
            <person name="Andreopoulos B."/>
            <person name="Lipzen A."/>
            <person name="Chen C."/>
            <person name="Yan M."/>
            <person name="Daum C."/>
            <person name="Ng V."/>
            <person name="Clum A."/>
            <person name="Steindorff A."/>
            <person name="Ohm R.A."/>
            <person name="Martin F."/>
            <person name="Silar P."/>
            <person name="Natvig D.O."/>
            <person name="Lalanne C."/>
            <person name="Gautier V."/>
            <person name="Ament-Velasquez S.L."/>
            <person name="Kruys A."/>
            <person name="Hutchinson M.I."/>
            <person name="Powell A.J."/>
            <person name="Barry K."/>
            <person name="Miller A.N."/>
            <person name="Grigoriev I.V."/>
            <person name="Debuchy R."/>
            <person name="Gladieux P."/>
            <person name="Hiltunen Thoren M."/>
            <person name="Johannesson H."/>
        </authorList>
    </citation>
    <scope>NUCLEOTIDE SEQUENCE</scope>
    <source>
        <strain evidence="8">CBS 731.68</strain>
    </source>
</reference>
<organism evidence="8 9">
    <name type="scientific">Parathielavia appendiculata</name>
    <dbReference type="NCBI Taxonomy" id="2587402"/>
    <lineage>
        <taxon>Eukaryota</taxon>
        <taxon>Fungi</taxon>
        <taxon>Dikarya</taxon>
        <taxon>Ascomycota</taxon>
        <taxon>Pezizomycotina</taxon>
        <taxon>Sordariomycetes</taxon>
        <taxon>Sordariomycetidae</taxon>
        <taxon>Sordariales</taxon>
        <taxon>Chaetomiaceae</taxon>
        <taxon>Parathielavia</taxon>
    </lineage>
</organism>
<dbReference type="Gene3D" id="1.10.510.10">
    <property type="entry name" value="Transferase(Phosphotransferase) domain 1"/>
    <property type="match status" value="1"/>
</dbReference>
<dbReference type="RefSeq" id="XP_062645110.1">
    <property type="nucleotide sequence ID" value="XM_062785834.1"/>
</dbReference>
<dbReference type="GO" id="GO:0005634">
    <property type="term" value="C:nucleus"/>
    <property type="evidence" value="ECO:0007669"/>
    <property type="project" value="TreeGrafter"/>
</dbReference>
<feature type="compositionally biased region" description="Acidic residues" evidence="6">
    <location>
        <begin position="556"/>
        <end position="565"/>
    </location>
</feature>
<feature type="region of interest" description="Disordered" evidence="6">
    <location>
        <begin position="699"/>
        <end position="754"/>
    </location>
</feature>
<evidence type="ECO:0000259" key="7">
    <source>
        <dbReference type="PROSITE" id="PS50011"/>
    </source>
</evidence>
<dbReference type="SMART" id="SM00220">
    <property type="entry name" value="S_TKc"/>
    <property type="match status" value="1"/>
</dbReference>
<name>A0AAN6TVD1_9PEZI</name>
<proteinExistence type="inferred from homology"/>
<dbReference type="Gene3D" id="3.30.200.20">
    <property type="entry name" value="Phosphorylase Kinase, domain 1"/>
    <property type="match status" value="1"/>
</dbReference>
<dbReference type="GO" id="GO:0110031">
    <property type="term" value="P:negative regulation of G2/MI transition of meiotic cell cycle"/>
    <property type="evidence" value="ECO:0007669"/>
    <property type="project" value="TreeGrafter"/>
</dbReference>
<feature type="compositionally biased region" description="Low complexity" evidence="6">
    <location>
        <begin position="36"/>
        <end position="45"/>
    </location>
</feature>
<feature type="region of interest" description="Disordered" evidence="6">
    <location>
        <begin position="118"/>
        <end position="151"/>
    </location>
</feature>
<keyword evidence="1" id="KW-0808">Transferase</keyword>
<sequence length="1170" mass="125421">MSFSGGSGGTLTLPSPTHVHHVDVGSTVRSLRRSLSRSPSKFRLSGIASPTAKLTLLRQSPTPSPNEQLEQPSSATVPATPALSAGALPPTSYSAPPQLQNVGTPFRPNIKLSVRSARAKQMTRPLSRNRLSPKSPLKRVFGPSPDFGNQIPQSISAAEARGQENVAFPDCSLRSSPAARRSFERPSRHSMHLDVSGSTKNGVSKFIEDNSDPFPAISVSPLKRSDAAMGLSQTSFGSPVAKRRSLHSISTLGSDVSVFDQTPAPPQNFDIHEDGNHEYQLTGSAASPFQNLVSSPTPAALPKRTSSLRRSTLQQRHGNNQPSLGRRAGEKQLAQLAIEPGTPGPRTRPRLSLDQYVPPEERTNPLAQGTLPSATAHPLQRPTNQPHPLSRLVSQSSSGSLHEDEAPTQRPLLSHVLSKSLPPGSHPPVHDSEGTATPHYQGARPLQAAFMSTGLVSKMNRNRDGVPLEHPGAKVAPMPDTPCKKQPYYSATFPPQGGGSGGRRSRISFGSPSTPFSAVAAPIRGNLFGTQDKSGSVIFQPLRSVHTRKGSMLSVDGDELPETQDELPPTPTKNLFSKSLTAPAEGTPESSRSFAARGPMFTLGRDPRATDVDSRPDPLTAVDMDAQEEGGAHPPEAVSRPSTPFPDESPRIGFSLASLAGSRTHPASFATPAPTRTSPVFFATLNNAASQYAKADTAADADASNMREVSPQTPHDAAGYSMTPPDPSSLSISNYQDGNAKTSRTPATPSNSHARSLFSSFADRRRLSITPQNGHGPSDVDESLVSRFDRSEVIGKGEFAQVYCVVKSSAPPSFLTGFSTTPRTPSSPSSDRVYAVKKLRIPFHGARDRKAKLQEVEILQALRHSSKVVQLIDSWEHYGHLYIQTEYCTEGSLDGFLKAVGQAGRLDDFRIWKILLETAQGLSAIHQADFIHLDIKPANIFITFDGYLKIGDFGLATSWPAAKGIDGEGDREYIAPEILRGEYDKPADIFALGLIILEIACNVFLPDNGPTWQALRAGDLSTVPPLTCGEAGAIARDANGLPIEHDSGISQVTDGQDIGLGISPRRGSFSFGVTTHDPSNLFGAHKRTELRHPPSFMLDPNDPHSLDNLVKWMIQPSAADRPTAEQVLASEPVVWISSRRTAGATVFEGNWGPHVGPSVDELVDTEMTDV</sequence>
<feature type="compositionally biased region" description="Basic and acidic residues" evidence="6">
    <location>
        <begin position="605"/>
        <end position="616"/>
    </location>
</feature>
<comment type="similarity">
    <text evidence="5">Belongs to the protein kinase superfamily. Ser/Thr protein kinase family. GCN2 subfamily.</text>
</comment>
<keyword evidence="4" id="KW-0067">ATP-binding</keyword>
<feature type="domain" description="Protein kinase" evidence="7">
    <location>
        <begin position="788"/>
        <end position="1134"/>
    </location>
</feature>
<evidence type="ECO:0000313" key="9">
    <source>
        <dbReference type="Proteomes" id="UP001302602"/>
    </source>
</evidence>
<keyword evidence="9" id="KW-1185">Reference proteome</keyword>
<protein>
    <submittedName>
        <fullName evidence="8">Kinase-like protein</fullName>
    </submittedName>
</protein>
<feature type="region of interest" description="Disordered" evidence="6">
    <location>
        <begin position="288"/>
        <end position="328"/>
    </location>
</feature>
<dbReference type="GO" id="GO:0004713">
    <property type="term" value="F:protein tyrosine kinase activity"/>
    <property type="evidence" value="ECO:0007669"/>
    <property type="project" value="TreeGrafter"/>
</dbReference>
<feature type="region of interest" description="Disordered" evidence="6">
    <location>
        <begin position="30"/>
        <end position="106"/>
    </location>
</feature>
<dbReference type="PROSITE" id="PS00108">
    <property type="entry name" value="PROTEIN_KINASE_ST"/>
    <property type="match status" value="1"/>
</dbReference>
<evidence type="ECO:0000256" key="1">
    <source>
        <dbReference type="ARBA" id="ARBA00022679"/>
    </source>
</evidence>
<dbReference type="SUPFAM" id="SSF56112">
    <property type="entry name" value="Protein kinase-like (PK-like)"/>
    <property type="match status" value="1"/>
</dbReference>
<dbReference type="InterPro" id="IPR000719">
    <property type="entry name" value="Prot_kinase_dom"/>
</dbReference>
<evidence type="ECO:0000313" key="8">
    <source>
        <dbReference type="EMBL" id="KAK4121339.1"/>
    </source>
</evidence>
<feature type="region of interest" description="Disordered" evidence="6">
    <location>
        <begin position="1"/>
        <end position="20"/>
    </location>
</feature>
<evidence type="ECO:0000256" key="6">
    <source>
        <dbReference type="SAM" id="MobiDB-lite"/>
    </source>
</evidence>
<dbReference type="Pfam" id="PF00069">
    <property type="entry name" value="Pkinase"/>
    <property type="match status" value="1"/>
</dbReference>
<evidence type="ECO:0000256" key="3">
    <source>
        <dbReference type="ARBA" id="ARBA00022777"/>
    </source>
</evidence>
<keyword evidence="2" id="KW-0547">Nucleotide-binding</keyword>
<dbReference type="Proteomes" id="UP001302602">
    <property type="component" value="Unassembled WGS sequence"/>
</dbReference>
<dbReference type="GO" id="GO:0005737">
    <property type="term" value="C:cytoplasm"/>
    <property type="evidence" value="ECO:0007669"/>
    <property type="project" value="TreeGrafter"/>
</dbReference>
<feature type="compositionally biased region" description="Polar residues" evidence="6">
    <location>
        <begin position="728"/>
        <end position="754"/>
    </location>
</feature>
<feature type="region of interest" description="Disordered" evidence="6">
    <location>
        <begin position="553"/>
        <end position="653"/>
    </location>
</feature>
<evidence type="ECO:0000256" key="4">
    <source>
        <dbReference type="ARBA" id="ARBA00022840"/>
    </source>
</evidence>
<evidence type="ECO:0000256" key="2">
    <source>
        <dbReference type="ARBA" id="ARBA00022741"/>
    </source>
</evidence>
<dbReference type="EMBL" id="MU853234">
    <property type="protein sequence ID" value="KAK4121339.1"/>
    <property type="molecule type" value="Genomic_DNA"/>
</dbReference>
<dbReference type="InterPro" id="IPR050339">
    <property type="entry name" value="CC_SR_Kinase"/>
</dbReference>
<feature type="compositionally biased region" description="Polar residues" evidence="6">
    <location>
        <begin position="91"/>
        <end position="103"/>
    </location>
</feature>
<dbReference type="InterPro" id="IPR011009">
    <property type="entry name" value="Kinase-like_dom_sf"/>
</dbReference>
<feature type="compositionally biased region" description="Polar residues" evidence="6">
    <location>
        <begin position="57"/>
        <end position="77"/>
    </location>
</feature>
<reference evidence="8" key="2">
    <citation type="submission" date="2023-05" db="EMBL/GenBank/DDBJ databases">
        <authorList>
            <consortium name="Lawrence Berkeley National Laboratory"/>
            <person name="Steindorff A."/>
            <person name="Hensen N."/>
            <person name="Bonometti L."/>
            <person name="Westerberg I."/>
            <person name="Brannstrom I.O."/>
            <person name="Guillou S."/>
            <person name="Cros-Aarteil S."/>
            <person name="Calhoun S."/>
            <person name="Haridas S."/>
            <person name="Kuo A."/>
            <person name="Mondo S."/>
            <person name="Pangilinan J."/>
            <person name="Riley R."/>
            <person name="Labutti K."/>
            <person name="Andreopoulos B."/>
            <person name="Lipzen A."/>
            <person name="Chen C."/>
            <person name="Yanf M."/>
            <person name="Daum C."/>
            <person name="Ng V."/>
            <person name="Clum A."/>
            <person name="Ohm R."/>
            <person name="Martin F."/>
            <person name="Silar P."/>
            <person name="Natvig D."/>
            <person name="Lalanne C."/>
            <person name="Gautier V."/>
            <person name="Ament-Velasquez S.L."/>
            <person name="Kruys A."/>
            <person name="Hutchinson M.I."/>
            <person name="Powell A.J."/>
            <person name="Barry K."/>
            <person name="Miller A.N."/>
            <person name="Grigoriev I.V."/>
            <person name="Debuchy R."/>
            <person name="Gladieux P."/>
            <person name="Thoren M.H."/>
            <person name="Johannesson H."/>
        </authorList>
    </citation>
    <scope>NUCLEOTIDE SEQUENCE</scope>
    <source>
        <strain evidence="8">CBS 731.68</strain>
    </source>
</reference>
<feature type="compositionally biased region" description="Polar residues" evidence="6">
    <location>
        <begin position="288"/>
        <end position="297"/>
    </location>
</feature>
<dbReference type="AlphaFoldDB" id="A0AAN6TVD1"/>
<comment type="caution">
    <text evidence="8">The sequence shown here is derived from an EMBL/GenBank/DDBJ whole genome shotgun (WGS) entry which is preliminary data.</text>
</comment>
<dbReference type="InterPro" id="IPR008271">
    <property type="entry name" value="Ser/Thr_kinase_AS"/>
</dbReference>
<evidence type="ECO:0000256" key="5">
    <source>
        <dbReference type="ARBA" id="ARBA00037982"/>
    </source>
</evidence>